<evidence type="ECO:0000256" key="10">
    <source>
        <dbReference type="ARBA" id="ARBA00022918"/>
    </source>
</evidence>
<dbReference type="InterPro" id="IPR013103">
    <property type="entry name" value="RVT_2"/>
</dbReference>
<gene>
    <name evidence="18" type="ORF">AAE3_LOCUS12601</name>
</gene>
<protein>
    <recommendedName>
        <fullName evidence="17">Integrase catalytic domain-containing protein</fullName>
    </recommendedName>
</protein>
<evidence type="ECO:0000256" key="2">
    <source>
        <dbReference type="ARBA" id="ARBA00022695"/>
    </source>
</evidence>
<evidence type="ECO:0000256" key="12">
    <source>
        <dbReference type="ARBA" id="ARBA00023172"/>
    </source>
</evidence>
<evidence type="ECO:0000256" key="1">
    <source>
        <dbReference type="ARBA" id="ARBA00022578"/>
    </source>
</evidence>
<evidence type="ECO:0000313" key="18">
    <source>
        <dbReference type="EMBL" id="CAA7270362.1"/>
    </source>
</evidence>
<dbReference type="GO" id="GO:0003723">
    <property type="term" value="F:RNA binding"/>
    <property type="evidence" value="ECO:0007669"/>
    <property type="project" value="UniProtKB-KW"/>
</dbReference>
<feature type="region of interest" description="Disordered" evidence="16">
    <location>
        <begin position="144"/>
        <end position="199"/>
    </location>
</feature>
<accession>A0A8S0X8E8</accession>
<keyword evidence="11" id="KW-0808">Transferase</keyword>
<dbReference type="PANTHER" id="PTHR42648">
    <property type="entry name" value="TRANSPOSASE, PUTATIVE-RELATED"/>
    <property type="match status" value="1"/>
</dbReference>
<evidence type="ECO:0000256" key="5">
    <source>
        <dbReference type="ARBA" id="ARBA00022759"/>
    </source>
</evidence>
<keyword evidence="4" id="KW-0479">Metal-binding</keyword>
<dbReference type="GO" id="GO:0003964">
    <property type="term" value="F:RNA-directed DNA polymerase activity"/>
    <property type="evidence" value="ECO:0007669"/>
    <property type="project" value="UniProtKB-KW"/>
</dbReference>
<dbReference type="InterPro" id="IPR043502">
    <property type="entry name" value="DNA/RNA_pol_sf"/>
</dbReference>
<dbReference type="AlphaFoldDB" id="A0A8S0X8E8"/>
<evidence type="ECO:0000256" key="9">
    <source>
        <dbReference type="ARBA" id="ARBA00022908"/>
    </source>
</evidence>
<dbReference type="GO" id="GO:0016787">
    <property type="term" value="F:hydrolase activity"/>
    <property type="evidence" value="ECO:0007669"/>
    <property type="project" value="UniProtKB-KW"/>
</dbReference>
<dbReference type="PANTHER" id="PTHR42648:SF11">
    <property type="entry name" value="TRANSPOSON TY4-P GAG-POL POLYPROTEIN"/>
    <property type="match status" value="1"/>
</dbReference>
<dbReference type="InterPro" id="IPR036397">
    <property type="entry name" value="RNaseH_sf"/>
</dbReference>
<evidence type="ECO:0000256" key="7">
    <source>
        <dbReference type="ARBA" id="ARBA00022842"/>
    </source>
</evidence>
<keyword evidence="11" id="KW-0239">DNA-directed DNA polymerase</keyword>
<keyword evidence="3" id="KW-0540">Nuclease</keyword>
<keyword evidence="10" id="KW-0695">RNA-directed DNA polymerase</keyword>
<dbReference type="Pfam" id="PF07727">
    <property type="entry name" value="RVT_2"/>
    <property type="match status" value="1"/>
</dbReference>
<dbReference type="PROSITE" id="PS50994">
    <property type="entry name" value="INTEGRASE"/>
    <property type="match status" value="1"/>
</dbReference>
<dbReference type="SUPFAM" id="SSF56672">
    <property type="entry name" value="DNA/RNA polymerases"/>
    <property type="match status" value="1"/>
</dbReference>
<organism evidence="18 19">
    <name type="scientific">Cyclocybe aegerita</name>
    <name type="common">Black poplar mushroom</name>
    <name type="synonym">Agrocybe aegerita</name>
    <dbReference type="NCBI Taxonomy" id="1973307"/>
    <lineage>
        <taxon>Eukaryota</taxon>
        <taxon>Fungi</taxon>
        <taxon>Dikarya</taxon>
        <taxon>Basidiomycota</taxon>
        <taxon>Agaricomycotina</taxon>
        <taxon>Agaricomycetes</taxon>
        <taxon>Agaricomycetidae</taxon>
        <taxon>Agaricales</taxon>
        <taxon>Agaricineae</taxon>
        <taxon>Bolbitiaceae</taxon>
        <taxon>Cyclocybe</taxon>
    </lineage>
</organism>
<keyword evidence="7" id="KW-0460">Magnesium</keyword>
<evidence type="ECO:0000256" key="14">
    <source>
        <dbReference type="ARBA" id="ARBA00048173"/>
    </source>
</evidence>
<dbReference type="GO" id="GO:0005634">
    <property type="term" value="C:nucleus"/>
    <property type="evidence" value="ECO:0007669"/>
    <property type="project" value="UniProtKB-ARBA"/>
</dbReference>
<keyword evidence="8" id="KW-0694">RNA-binding</keyword>
<keyword evidence="6" id="KW-0378">Hydrolase</keyword>
<evidence type="ECO:0000256" key="3">
    <source>
        <dbReference type="ARBA" id="ARBA00022722"/>
    </source>
</evidence>
<evidence type="ECO:0000313" key="19">
    <source>
        <dbReference type="Proteomes" id="UP000467700"/>
    </source>
</evidence>
<evidence type="ECO:0000256" key="15">
    <source>
        <dbReference type="ARBA" id="ARBA00049244"/>
    </source>
</evidence>
<dbReference type="GO" id="GO:0004519">
    <property type="term" value="F:endonuclease activity"/>
    <property type="evidence" value="ECO:0007669"/>
    <property type="project" value="UniProtKB-KW"/>
</dbReference>
<sequence>MHNTPEHNGIVEALNQQLLEKVRAMLHQSGLPRFLWGDAIMHAVWLKNRTSMQALDTMTPYEALTGDKPNLSNLPEWGCKVWVHDADNGKLDGCSKSGRWVGFDQDSTHTHHIYLPEKRTVSIERNVKFSPVWFITMPTNIDMPFEGESDDGKSNLEEESVNQPVDSNANTELTTAESLAPSTHPSTSPPAAPECLKRTIKTSSYVTRLQSGKGMTEETYHNSRAVGSELPKGLQTGDVSAMGEGEEDYELGGVEFAMGAATSDAEGLDPRTLVEAQAQADWPMWEEAIQKELESLQKAGTWKVVERPAGKNIVGCKWVFHIKKDTHSRIEKYKAHLVAHGFTQVYGVDYMETFTPVAKMAMKNDWPIEVFNFNSAFLNGELDKEIYMQFPPGFEGCDGRCFVAKLQKALYGLKQGGHTWYQALLHALLDLGFTHSHYDHGIFFARLNSEIVILAIHVNDCTITGSSQGLLNQFKTCINARYAMMDLGAISWLLRIQVRRDHEQRTITPLQQSYIVSILTRFNFTDLKLLSIPMDPNIQFSKTQCPTDPLEVGTQPNIAFAISTLSQFLDNHGHIHWEAIKHVFRYLSGMKDLGLTFRGGKDGLEGYTDADGASQDHCHAISGYAFLINSEEVAAGVCLQSGLNNHFAGNTTY</sequence>
<keyword evidence="5" id="KW-0255">Endonuclease</keyword>
<keyword evidence="2" id="KW-0548">Nucleotidyltransferase</keyword>
<keyword evidence="12" id="KW-0233">DNA recombination</keyword>
<keyword evidence="19" id="KW-1185">Reference proteome</keyword>
<dbReference type="GO" id="GO:0015074">
    <property type="term" value="P:DNA integration"/>
    <property type="evidence" value="ECO:0007669"/>
    <property type="project" value="UniProtKB-KW"/>
</dbReference>
<proteinExistence type="predicted"/>
<reference evidence="18 19" key="1">
    <citation type="submission" date="2020-01" db="EMBL/GenBank/DDBJ databases">
        <authorList>
            <person name="Gupta K D."/>
        </authorList>
    </citation>
    <scope>NUCLEOTIDE SEQUENCE [LARGE SCALE GENOMIC DNA]</scope>
</reference>
<dbReference type="GO" id="GO:0003887">
    <property type="term" value="F:DNA-directed DNA polymerase activity"/>
    <property type="evidence" value="ECO:0007669"/>
    <property type="project" value="UniProtKB-KW"/>
</dbReference>
<evidence type="ECO:0000256" key="6">
    <source>
        <dbReference type="ARBA" id="ARBA00022801"/>
    </source>
</evidence>
<dbReference type="Pfam" id="PF25597">
    <property type="entry name" value="SH3_retrovirus"/>
    <property type="match status" value="1"/>
</dbReference>
<comment type="caution">
    <text evidence="18">The sequence shown here is derived from an EMBL/GenBank/DDBJ whole genome shotgun (WGS) entry which is preliminary data.</text>
</comment>
<evidence type="ECO:0000256" key="13">
    <source>
        <dbReference type="ARBA" id="ARBA00023268"/>
    </source>
</evidence>
<feature type="compositionally biased region" description="Polar residues" evidence="16">
    <location>
        <begin position="161"/>
        <end position="177"/>
    </location>
</feature>
<dbReference type="GO" id="GO:0046872">
    <property type="term" value="F:metal ion binding"/>
    <property type="evidence" value="ECO:0007669"/>
    <property type="project" value="UniProtKB-KW"/>
</dbReference>
<comment type="catalytic activity">
    <reaction evidence="15">
        <text>DNA(n) + a 2'-deoxyribonucleoside 5'-triphosphate = DNA(n+1) + diphosphate</text>
        <dbReference type="Rhea" id="RHEA:22508"/>
        <dbReference type="Rhea" id="RHEA-COMP:17339"/>
        <dbReference type="Rhea" id="RHEA-COMP:17340"/>
        <dbReference type="ChEBI" id="CHEBI:33019"/>
        <dbReference type="ChEBI" id="CHEBI:61560"/>
        <dbReference type="ChEBI" id="CHEBI:173112"/>
        <dbReference type="EC" id="2.7.7.7"/>
    </reaction>
</comment>
<keyword evidence="9" id="KW-0229">DNA integration</keyword>
<dbReference type="SUPFAM" id="SSF53098">
    <property type="entry name" value="Ribonuclease H-like"/>
    <property type="match status" value="1"/>
</dbReference>
<dbReference type="InterPro" id="IPR057670">
    <property type="entry name" value="SH3_retrovirus"/>
</dbReference>
<keyword evidence="1" id="KW-0815">Transposition</keyword>
<name>A0A8S0X8E8_CYCAE</name>
<dbReference type="EMBL" id="CACVBS010000090">
    <property type="protein sequence ID" value="CAA7270362.1"/>
    <property type="molecule type" value="Genomic_DNA"/>
</dbReference>
<dbReference type="GO" id="GO:0032196">
    <property type="term" value="P:transposition"/>
    <property type="evidence" value="ECO:0007669"/>
    <property type="project" value="UniProtKB-KW"/>
</dbReference>
<dbReference type="Proteomes" id="UP000467700">
    <property type="component" value="Unassembled WGS sequence"/>
</dbReference>
<comment type="catalytic activity">
    <reaction evidence="14">
        <text>DNA(n) + a 2'-deoxyribonucleoside 5'-triphosphate = DNA(n+1) + diphosphate</text>
        <dbReference type="Rhea" id="RHEA:22508"/>
        <dbReference type="Rhea" id="RHEA-COMP:17339"/>
        <dbReference type="Rhea" id="RHEA-COMP:17340"/>
        <dbReference type="ChEBI" id="CHEBI:33019"/>
        <dbReference type="ChEBI" id="CHEBI:61560"/>
        <dbReference type="ChEBI" id="CHEBI:173112"/>
        <dbReference type="EC" id="2.7.7.49"/>
    </reaction>
</comment>
<dbReference type="InterPro" id="IPR039537">
    <property type="entry name" value="Retrotran_Ty1/copia-like"/>
</dbReference>
<dbReference type="InterPro" id="IPR012337">
    <property type="entry name" value="RNaseH-like_sf"/>
</dbReference>
<dbReference type="Gene3D" id="3.30.420.10">
    <property type="entry name" value="Ribonuclease H-like superfamily/Ribonuclease H"/>
    <property type="match status" value="1"/>
</dbReference>
<evidence type="ECO:0000256" key="8">
    <source>
        <dbReference type="ARBA" id="ARBA00022884"/>
    </source>
</evidence>
<dbReference type="InterPro" id="IPR001584">
    <property type="entry name" value="Integrase_cat-core"/>
</dbReference>
<evidence type="ECO:0000256" key="16">
    <source>
        <dbReference type="SAM" id="MobiDB-lite"/>
    </source>
</evidence>
<evidence type="ECO:0000256" key="11">
    <source>
        <dbReference type="ARBA" id="ARBA00022932"/>
    </source>
</evidence>
<dbReference type="GO" id="GO:0006310">
    <property type="term" value="P:DNA recombination"/>
    <property type="evidence" value="ECO:0007669"/>
    <property type="project" value="UniProtKB-KW"/>
</dbReference>
<keyword evidence="13" id="KW-0511">Multifunctional enzyme</keyword>
<evidence type="ECO:0000259" key="17">
    <source>
        <dbReference type="PROSITE" id="PS50994"/>
    </source>
</evidence>
<dbReference type="OrthoDB" id="2640446at2759"/>
<feature type="domain" description="Integrase catalytic" evidence="17">
    <location>
        <begin position="1"/>
        <end position="68"/>
    </location>
</feature>
<evidence type="ECO:0000256" key="4">
    <source>
        <dbReference type="ARBA" id="ARBA00022723"/>
    </source>
</evidence>